<protein>
    <submittedName>
        <fullName evidence="1">Uncharacterized protein</fullName>
    </submittedName>
</protein>
<keyword evidence="2" id="KW-1185">Reference proteome</keyword>
<name>A0A1H5RNK9_9VIBR</name>
<dbReference type="EMBL" id="FNVG01000001">
    <property type="protein sequence ID" value="SEF39694.1"/>
    <property type="molecule type" value="Genomic_DNA"/>
</dbReference>
<evidence type="ECO:0000313" key="2">
    <source>
        <dbReference type="Proteomes" id="UP000236721"/>
    </source>
</evidence>
<accession>A0A1H5RNK9</accession>
<reference evidence="2" key="1">
    <citation type="submission" date="2016-10" db="EMBL/GenBank/DDBJ databases">
        <authorList>
            <person name="Varghese N."/>
            <person name="Submissions S."/>
        </authorList>
    </citation>
    <scope>NUCLEOTIDE SEQUENCE [LARGE SCALE GENOMIC DNA]</scope>
    <source>
        <strain evidence="2">CGMCC 1.7062</strain>
    </source>
</reference>
<sequence>MTSHAVIRIANNVPETISSAYIQVDWDKPINPFTTFRDEQRSGLREVFRTEVRGTSCWLYYFVLEIRLSAT</sequence>
<organism evidence="1 2">
    <name type="scientific">Vibrio hangzhouensis</name>
    <dbReference type="NCBI Taxonomy" id="462991"/>
    <lineage>
        <taxon>Bacteria</taxon>
        <taxon>Pseudomonadati</taxon>
        <taxon>Pseudomonadota</taxon>
        <taxon>Gammaproteobacteria</taxon>
        <taxon>Vibrionales</taxon>
        <taxon>Vibrionaceae</taxon>
        <taxon>Vibrio</taxon>
    </lineage>
</organism>
<dbReference type="Proteomes" id="UP000236721">
    <property type="component" value="Unassembled WGS sequence"/>
</dbReference>
<dbReference type="AlphaFoldDB" id="A0A1H5RNK9"/>
<gene>
    <name evidence="1" type="ORF">SAMN04488244_10134</name>
</gene>
<evidence type="ECO:0000313" key="1">
    <source>
        <dbReference type="EMBL" id="SEF39694.1"/>
    </source>
</evidence>
<proteinExistence type="predicted"/>